<dbReference type="InParanoid" id="A0A0C2YTH5"/>
<name>A0A0C2YTH5_9AGAM</name>
<sequence length="367" mass="41463">MSAPSKTNTPAPLTGECDWARATTDELKSGLDDELEIYNAKVGECKRHRQAKKEVKEKEVRECQQREEAERRAREEAAAIWRQEEVDRRVREEHRAKEERERQEREATVHQEVAIKKATETAEKRAQGDTEERWAEAVKKVQVAEETARQREEAEASKQKSVAMKKRAREENTVAGPSGMPGPGLWTGAECKRDPENKHQRACMQCVRHKEKCKWPEVVGSVSRSRSGDVKGKRKVVAMSPRASKKKKHIKKSAMKVVDSDVEIVVKPSDVSRSGHALLQRMDRLILAVENLTEAQWYMASACAASGMAVGTLVDECNFLGFEGVGLGEEDKEEEMDTEAVDQEAVEQEVAELWKEILEPQPSDNEM</sequence>
<keyword evidence="3" id="KW-1185">Reference proteome</keyword>
<gene>
    <name evidence="2" type="ORF">SCLCIDRAFT_32258</name>
</gene>
<dbReference type="AlphaFoldDB" id="A0A0C2YTH5"/>
<dbReference type="HOGENOM" id="CLU_063511_1_0_1"/>
<accession>A0A0C2YTH5</accession>
<feature type="region of interest" description="Disordered" evidence="1">
    <location>
        <begin position="88"/>
        <end position="188"/>
    </location>
</feature>
<proteinExistence type="predicted"/>
<evidence type="ECO:0000256" key="1">
    <source>
        <dbReference type="SAM" id="MobiDB-lite"/>
    </source>
</evidence>
<dbReference type="Proteomes" id="UP000053989">
    <property type="component" value="Unassembled WGS sequence"/>
</dbReference>
<protein>
    <submittedName>
        <fullName evidence="2">Uncharacterized protein</fullName>
    </submittedName>
</protein>
<dbReference type="STRING" id="1036808.A0A0C2YTH5"/>
<organism evidence="2 3">
    <name type="scientific">Scleroderma citrinum Foug A</name>
    <dbReference type="NCBI Taxonomy" id="1036808"/>
    <lineage>
        <taxon>Eukaryota</taxon>
        <taxon>Fungi</taxon>
        <taxon>Dikarya</taxon>
        <taxon>Basidiomycota</taxon>
        <taxon>Agaricomycotina</taxon>
        <taxon>Agaricomycetes</taxon>
        <taxon>Agaricomycetidae</taxon>
        <taxon>Boletales</taxon>
        <taxon>Sclerodermatineae</taxon>
        <taxon>Sclerodermataceae</taxon>
        <taxon>Scleroderma</taxon>
    </lineage>
</organism>
<feature type="compositionally biased region" description="Basic and acidic residues" evidence="1">
    <location>
        <begin position="88"/>
        <end position="158"/>
    </location>
</feature>
<evidence type="ECO:0000313" key="3">
    <source>
        <dbReference type="Proteomes" id="UP000053989"/>
    </source>
</evidence>
<dbReference type="EMBL" id="KN822194">
    <property type="protein sequence ID" value="KIM52973.1"/>
    <property type="molecule type" value="Genomic_DNA"/>
</dbReference>
<evidence type="ECO:0000313" key="2">
    <source>
        <dbReference type="EMBL" id="KIM52973.1"/>
    </source>
</evidence>
<reference evidence="3" key="2">
    <citation type="submission" date="2015-01" db="EMBL/GenBank/DDBJ databases">
        <title>Evolutionary Origins and Diversification of the Mycorrhizal Mutualists.</title>
        <authorList>
            <consortium name="DOE Joint Genome Institute"/>
            <consortium name="Mycorrhizal Genomics Consortium"/>
            <person name="Kohler A."/>
            <person name="Kuo A."/>
            <person name="Nagy L.G."/>
            <person name="Floudas D."/>
            <person name="Copeland A."/>
            <person name="Barry K.W."/>
            <person name="Cichocki N."/>
            <person name="Veneault-Fourrey C."/>
            <person name="LaButti K."/>
            <person name="Lindquist E.A."/>
            <person name="Lipzen A."/>
            <person name="Lundell T."/>
            <person name="Morin E."/>
            <person name="Murat C."/>
            <person name="Riley R."/>
            <person name="Ohm R."/>
            <person name="Sun H."/>
            <person name="Tunlid A."/>
            <person name="Henrissat B."/>
            <person name="Grigoriev I.V."/>
            <person name="Hibbett D.S."/>
            <person name="Martin F."/>
        </authorList>
    </citation>
    <scope>NUCLEOTIDE SEQUENCE [LARGE SCALE GENOMIC DNA]</scope>
    <source>
        <strain evidence="3">Foug A</strain>
    </source>
</reference>
<reference evidence="2 3" key="1">
    <citation type="submission" date="2014-04" db="EMBL/GenBank/DDBJ databases">
        <authorList>
            <consortium name="DOE Joint Genome Institute"/>
            <person name="Kuo A."/>
            <person name="Kohler A."/>
            <person name="Nagy L.G."/>
            <person name="Floudas D."/>
            <person name="Copeland A."/>
            <person name="Barry K.W."/>
            <person name="Cichocki N."/>
            <person name="Veneault-Fourrey C."/>
            <person name="LaButti K."/>
            <person name="Lindquist E.A."/>
            <person name="Lipzen A."/>
            <person name="Lundell T."/>
            <person name="Morin E."/>
            <person name="Murat C."/>
            <person name="Sun H."/>
            <person name="Tunlid A."/>
            <person name="Henrissat B."/>
            <person name="Grigoriev I.V."/>
            <person name="Hibbett D.S."/>
            <person name="Martin F."/>
            <person name="Nordberg H.P."/>
            <person name="Cantor M.N."/>
            <person name="Hua S.X."/>
        </authorList>
    </citation>
    <scope>NUCLEOTIDE SEQUENCE [LARGE SCALE GENOMIC DNA]</scope>
    <source>
        <strain evidence="2 3">Foug A</strain>
    </source>
</reference>